<feature type="region of interest" description="Disordered" evidence="1">
    <location>
        <begin position="272"/>
        <end position="312"/>
    </location>
</feature>
<evidence type="ECO:0000313" key="2">
    <source>
        <dbReference type="EMBL" id="TRY79413.1"/>
    </source>
</evidence>
<dbReference type="Proteomes" id="UP000318571">
    <property type="component" value="Chromosome 6"/>
</dbReference>
<reference evidence="2 3" key="1">
    <citation type="journal article" date="2018" name="Nat. Ecol. Evol.">
        <title>Genomic signatures of mitonuclear coevolution across populations of Tigriopus californicus.</title>
        <authorList>
            <person name="Barreto F.S."/>
            <person name="Watson E.T."/>
            <person name="Lima T.G."/>
            <person name="Willett C.S."/>
            <person name="Edmands S."/>
            <person name="Li W."/>
            <person name="Burton R.S."/>
        </authorList>
    </citation>
    <scope>NUCLEOTIDE SEQUENCE [LARGE SCALE GENOMIC DNA]</scope>
    <source>
        <strain evidence="2 3">San Diego</strain>
    </source>
</reference>
<sequence>MITQRRSNHSSYGNSPGGMAAKAANPRMYGVAVKKAMKARPSPKSGLNQKKVAFFQGGRLKTILIPILATASQLDAQTNTCQSAFNPPGFSTTSQFLDASKVDHDRQWDLILNQDQPMVTTSFDIEIPNKKEDVNKIVPLEESGPRGSIDAGAPGGRNNQSATNDLKQRKTEVELFINTLLHTLQCNNCDMDSCKKMSRVLGHFVICLKKRTSLLGGQNPACLGPDGPPAKEQSCTLCAQLLDIVTEHAKQPHPQGGEAKCSVPMCDALRRMGDSSSSMGARRESGAAQGEPARNGSAPSAFMPGVEGLMSG</sequence>
<accession>A0A553PP07</accession>
<name>A0A553PP07_TIGCA</name>
<evidence type="ECO:0008006" key="4">
    <source>
        <dbReference type="Google" id="ProtNLM"/>
    </source>
</evidence>
<keyword evidence="3" id="KW-1185">Reference proteome</keyword>
<dbReference type="Gene3D" id="1.20.1020.10">
    <property type="entry name" value="TAZ domain"/>
    <property type="match status" value="1"/>
</dbReference>
<evidence type="ECO:0000256" key="1">
    <source>
        <dbReference type="SAM" id="MobiDB-lite"/>
    </source>
</evidence>
<dbReference type="AlphaFoldDB" id="A0A553PP07"/>
<evidence type="ECO:0000313" key="3">
    <source>
        <dbReference type="Proteomes" id="UP000318571"/>
    </source>
</evidence>
<dbReference type="SUPFAM" id="SSF57933">
    <property type="entry name" value="TAZ domain"/>
    <property type="match status" value="1"/>
</dbReference>
<dbReference type="InterPro" id="IPR035898">
    <property type="entry name" value="TAZ_dom_sf"/>
</dbReference>
<feature type="compositionally biased region" description="Polar residues" evidence="1">
    <location>
        <begin position="1"/>
        <end position="14"/>
    </location>
</feature>
<feature type="region of interest" description="Disordered" evidence="1">
    <location>
        <begin position="140"/>
        <end position="163"/>
    </location>
</feature>
<dbReference type="EMBL" id="VCGU01000002">
    <property type="protein sequence ID" value="TRY79413.1"/>
    <property type="molecule type" value="Genomic_DNA"/>
</dbReference>
<organism evidence="2 3">
    <name type="scientific">Tigriopus californicus</name>
    <name type="common">Marine copepod</name>
    <dbReference type="NCBI Taxonomy" id="6832"/>
    <lineage>
        <taxon>Eukaryota</taxon>
        <taxon>Metazoa</taxon>
        <taxon>Ecdysozoa</taxon>
        <taxon>Arthropoda</taxon>
        <taxon>Crustacea</taxon>
        <taxon>Multicrustacea</taxon>
        <taxon>Hexanauplia</taxon>
        <taxon>Copepoda</taxon>
        <taxon>Harpacticoida</taxon>
        <taxon>Harpacticidae</taxon>
        <taxon>Tigriopus</taxon>
    </lineage>
</organism>
<proteinExistence type="predicted"/>
<comment type="caution">
    <text evidence="2">The sequence shown here is derived from an EMBL/GenBank/DDBJ whole genome shotgun (WGS) entry which is preliminary data.</text>
</comment>
<gene>
    <name evidence="2" type="ORF">TCAL_07059</name>
</gene>
<protein>
    <recommendedName>
        <fullName evidence="4">TAZ-type domain-containing protein</fullName>
    </recommendedName>
</protein>
<feature type="region of interest" description="Disordered" evidence="1">
    <location>
        <begin position="1"/>
        <end position="21"/>
    </location>
</feature>
<dbReference type="STRING" id="6832.A0A553PP07"/>